<reference evidence="3" key="1">
    <citation type="journal article" date="2021" name="PeerJ">
        <title>Extensive microbial diversity within the chicken gut microbiome revealed by metagenomics and culture.</title>
        <authorList>
            <person name="Gilroy R."/>
            <person name="Ravi A."/>
            <person name="Getino M."/>
            <person name="Pursley I."/>
            <person name="Horton D.L."/>
            <person name="Alikhan N.F."/>
            <person name="Baker D."/>
            <person name="Gharbi K."/>
            <person name="Hall N."/>
            <person name="Watson M."/>
            <person name="Adriaenssens E.M."/>
            <person name="Foster-Nyarko E."/>
            <person name="Jarju S."/>
            <person name="Secka A."/>
            <person name="Antonio M."/>
            <person name="Oren A."/>
            <person name="Chaudhuri R.R."/>
            <person name="La Ragione R."/>
            <person name="Hildebrand F."/>
            <person name="Pallen M.J."/>
        </authorList>
    </citation>
    <scope>NUCLEOTIDE SEQUENCE</scope>
    <source>
        <strain evidence="3">1647</strain>
    </source>
</reference>
<feature type="compositionally biased region" description="Gly residues" evidence="1">
    <location>
        <begin position="49"/>
        <end position="61"/>
    </location>
</feature>
<feature type="compositionally biased region" description="Gly residues" evidence="1">
    <location>
        <begin position="21"/>
        <end position="37"/>
    </location>
</feature>
<evidence type="ECO:0000256" key="2">
    <source>
        <dbReference type="SAM" id="Phobius"/>
    </source>
</evidence>
<accession>A0A921KP93</accession>
<comment type="caution">
    <text evidence="3">The sequence shown here is derived from an EMBL/GenBank/DDBJ whole genome shotgun (WGS) entry which is preliminary data.</text>
</comment>
<feature type="region of interest" description="Disordered" evidence="1">
    <location>
        <begin position="1"/>
        <end position="99"/>
    </location>
</feature>
<dbReference type="Proteomes" id="UP000775129">
    <property type="component" value="Unassembled WGS sequence"/>
</dbReference>
<organism evidence="3 4">
    <name type="scientific">Brachybacterium paraconglomeratum</name>
    <dbReference type="NCBI Taxonomy" id="173362"/>
    <lineage>
        <taxon>Bacteria</taxon>
        <taxon>Bacillati</taxon>
        <taxon>Actinomycetota</taxon>
        <taxon>Actinomycetes</taxon>
        <taxon>Micrococcales</taxon>
        <taxon>Dermabacteraceae</taxon>
        <taxon>Brachybacterium</taxon>
    </lineage>
</organism>
<evidence type="ECO:0000256" key="1">
    <source>
        <dbReference type="SAM" id="MobiDB-lite"/>
    </source>
</evidence>
<feature type="compositionally biased region" description="Gly residues" evidence="1">
    <location>
        <begin position="71"/>
        <end position="84"/>
    </location>
</feature>
<sequence>MNDHRGGPGPQLPDFSAPGGEQSGAGGHGPGAQGSDGYGADAQRPDGQSPGGYGATGGVGGASLPDFSGSPSGGSGRTGGFGGDDPGRPAGPDSPGGSGGGRGPMLALLGGGGCLVVILAVIALVLSQTVLSGGGEEPADDPTPSASGPTDGTGPSDDGGASDGGSGGAPTPTDQEPATEAESSGTACTMQGDGAVTEQVEGEVRGGGLAFPQPEGWEVGTGWGSQSAYVTDQHHADQPVEAGWYTLAGVGKVEFPEEEGGYPGAEEAARAIFLCALEPEQGEELYGDPAMLRNYHEEATTVDGHDAWVVSADVVISDLALLHSTDSWRRVVIVVDTPDGPAAFDGGAALGHDQQVADLETMLEGLTVL</sequence>
<keyword evidence="2" id="KW-1133">Transmembrane helix</keyword>
<reference evidence="3" key="2">
    <citation type="submission" date="2021-09" db="EMBL/GenBank/DDBJ databases">
        <authorList>
            <person name="Gilroy R."/>
        </authorList>
    </citation>
    <scope>NUCLEOTIDE SEQUENCE</scope>
    <source>
        <strain evidence="3">1647</strain>
    </source>
</reference>
<name>A0A921KP93_9MICO</name>
<keyword evidence="2" id="KW-0812">Transmembrane</keyword>
<dbReference type="AlphaFoldDB" id="A0A921KP93"/>
<gene>
    <name evidence="3" type="ORF">K8W24_02920</name>
</gene>
<evidence type="ECO:0000313" key="4">
    <source>
        <dbReference type="Proteomes" id="UP000775129"/>
    </source>
</evidence>
<feature type="transmembrane region" description="Helical" evidence="2">
    <location>
        <begin position="106"/>
        <end position="126"/>
    </location>
</feature>
<protein>
    <submittedName>
        <fullName evidence="3">Uncharacterized protein</fullName>
    </submittedName>
</protein>
<feature type="compositionally biased region" description="Low complexity" evidence="1">
    <location>
        <begin position="147"/>
        <end position="159"/>
    </location>
</feature>
<proteinExistence type="predicted"/>
<dbReference type="EMBL" id="DYWO01000092">
    <property type="protein sequence ID" value="HJF48742.1"/>
    <property type="molecule type" value="Genomic_DNA"/>
</dbReference>
<keyword evidence="2" id="KW-0472">Membrane</keyword>
<evidence type="ECO:0000313" key="3">
    <source>
        <dbReference type="EMBL" id="HJF48742.1"/>
    </source>
</evidence>
<feature type="region of interest" description="Disordered" evidence="1">
    <location>
        <begin position="132"/>
        <end position="190"/>
    </location>
</feature>